<evidence type="ECO:0000313" key="2">
    <source>
        <dbReference type="Proteomes" id="UP000252884"/>
    </source>
</evidence>
<gene>
    <name evidence="1" type="ORF">DES41_101197</name>
</gene>
<sequence>MLHPARSTVLPLKAVAVPRWKRSHHDTLDDSLQRLTMAWMKALPESVRPHQCARRHPRVLNNIAALWGLPLRCLDYLDELQADQRGHRQGFGHEIALELRRLRTRRVALVAAARQSPPPDFPVTQPMAL</sequence>
<proteinExistence type="predicted"/>
<dbReference type="Proteomes" id="UP000252884">
    <property type="component" value="Unassembled WGS sequence"/>
</dbReference>
<dbReference type="AlphaFoldDB" id="A0A368Y5P9"/>
<evidence type="ECO:0000313" key="1">
    <source>
        <dbReference type="EMBL" id="RCW75603.1"/>
    </source>
</evidence>
<reference evidence="1 2" key="1">
    <citation type="submission" date="2018-07" db="EMBL/GenBank/DDBJ databases">
        <title>Genomic Encyclopedia of Type Strains, Phase IV (KMG-IV): sequencing the most valuable type-strain genomes for metagenomic binning, comparative biology and taxonomic classification.</title>
        <authorList>
            <person name="Goeker M."/>
        </authorList>
    </citation>
    <scope>NUCLEOTIDE SEQUENCE [LARGE SCALE GENOMIC DNA]</scope>
    <source>
        <strain evidence="1 2">DSM 21634</strain>
    </source>
</reference>
<accession>A0A368Y5P9</accession>
<dbReference type="EMBL" id="QPJK01000001">
    <property type="protein sequence ID" value="RCW75603.1"/>
    <property type="molecule type" value="Genomic_DNA"/>
</dbReference>
<dbReference type="OrthoDB" id="8905216at2"/>
<name>A0A368Y5P9_9BURK</name>
<protein>
    <submittedName>
        <fullName evidence="1">Uncharacterized protein</fullName>
    </submittedName>
</protein>
<comment type="caution">
    <text evidence="1">The sequence shown here is derived from an EMBL/GenBank/DDBJ whole genome shotgun (WGS) entry which is preliminary data.</text>
</comment>
<keyword evidence="2" id="KW-1185">Reference proteome</keyword>
<dbReference type="RefSeq" id="WP_114465097.1">
    <property type="nucleotide sequence ID" value="NZ_QPJK01000001.1"/>
</dbReference>
<organism evidence="1 2">
    <name type="scientific">Pseudorhodoferax soli</name>
    <dbReference type="NCBI Taxonomy" id="545864"/>
    <lineage>
        <taxon>Bacteria</taxon>
        <taxon>Pseudomonadati</taxon>
        <taxon>Pseudomonadota</taxon>
        <taxon>Betaproteobacteria</taxon>
        <taxon>Burkholderiales</taxon>
        <taxon>Comamonadaceae</taxon>
    </lineage>
</organism>